<dbReference type="InterPro" id="IPR036322">
    <property type="entry name" value="WD40_repeat_dom_sf"/>
</dbReference>
<dbReference type="Gene3D" id="2.130.10.10">
    <property type="entry name" value="YVTN repeat-like/Quinoprotein amine dehydrogenase"/>
    <property type="match status" value="1"/>
</dbReference>
<dbReference type="GO" id="GO:0034066">
    <property type="term" value="C:Ric1-Rgp1 guanyl-nucleotide exchange factor complex"/>
    <property type="evidence" value="ECO:0007669"/>
    <property type="project" value="InterPro"/>
</dbReference>
<dbReference type="GO" id="GO:0000139">
    <property type="term" value="C:Golgi membrane"/>
    <property type="evidence" value="ECO:0007669"/>
    <property type="project" value="TreeGrafter"/>
</dbReference>
<proteinExistence type="predicted"/>
<accession>A0A196SF55</accession>
<keyword evidence="4" id="KW-1133">Transmembrane helix</keyword>
<evidence type="ECO:0000256" key="3">
    <source>
        <dbReference type="SAM" id="MobiDB-lite"/>
    </source>
</evidence>
<dbReference type="GO" id="GO:0042147">
    <property type="term" value="P:retrograde transport, endosome to Golgi"/>
    <property type="evidence" value="ECO:0007669"/>
    <property type="project" value="TreeGrafter"/>
</dbReference>
<protein>
    <recommendedName>
        <fullName evidence="5">RIC1 C-terminal alpha solenoid region domain-containing protein</fullName>
    </recommendedName>
</protein>
<keyword evidence="2 4" id="KW-0472">Membrane</keyword>
<feature type="transmembrane region" description="Helical" evidence="4">
    <location>
        <begin position="91"/>
        <end position="112"/>
    </location>
</feature>
<comment type="caution">
    <text evidence="6">The sequence shown here is derived from an EMBL/GenBank/DDBJ whole genome shotgun (WGS) entry which is preliminary data.</text>
</comment>
<evidence type="ECO:0000259" key="5">
    <source>
        <dbReference type="Pfam" id="PF07064"/>
    </source>
</evidence>
<keyword evidence="7" id="KW-1185">Reference proteome</keyword>
<evidence type="ECO:0000256" key="4">
    <source>
        <dbReference type="SAM" id="Phobius"/>
    </source>
</evidence>
<dbReference type="AlphaFoldDB" id="A0A196SF55"/>
<dbReference type="InterPro" id="IPR040096">
    <property type="entry name" value="Ric1"/>
</dbReference>
<feature type="domain" description="RIC1 C-terminal alpha solenoid region" evidence="5">
    <location>
        <begin position="625"/>
        <end position="838"/>
    </location>
</feature>
<organism evidence="6 7">
    <name type="scientific">Blastocystis sp. subtype 1 (strain ATCC 50177 / NandII)</name>
    <dbReference type="NCBI Taxonomy" id="478820"/>
    <lineage>
        <taxon>Eukaryota</taxon>
        <taxon>Sar</taxon>
        <taxon>Stramenopiles</taxon>
        <taxon>Bigyra</taxon>
        <taxon>Opalozoa</taxon>
        <taxon>Opalinata</taxon>
        <taxon>Blastocystidae</taxon>
        <taxon>Blastocystis</taxon>
    </lineage>
</organism>
<gene>
    <name evidence="6" type="ORF">AV274_3303</name>
</gene>
<dbReference type="STRING" id="478820.A0A196SF55"/>
<evidence type="ECO:0000313" key="6">
    <source>
        <dbReference type="EMBL" id="OAO14956.1"/>
    </source>
</evidence>
<dbReference type="SUPFAM" id="SSF50978">
    <property type="entry name" value="WD40 repeat-like"/>
    <property type="match status" value="1"/>
</dbReference>
<keyword evidence="4" id="KW-0812">Transmembrane</keyword>
<sequence length="1002" mass="112268">MDTVTRGTAYLPSCALCLVCVKNVEEFGLPLCVDSLPSSILLGTDQGILVEMEWSGISRGYPIAAPIMIFLPELAKDLPPSLQILSLNYSATLGVIILVLSNGICLLFHVSYTNRIHFNKSIVIQSQDCARCCLGGYAHLLALAKSDGRVAIYRLQWLNDSLNPVELFTLSIATYNHLYPPPDEVAPDAVTCLAWNWENDHLAVGYRGRGVAVWNLQNSPIFWNAVRKEETPACACFSAMGDALFFTGREGRLVSQRFLLTNSVVLCNPDGSFAAYNSTTLLLLSPTTSGCVLPKYYSIPQSFTLNCNWPLLGMCVNDTSSRVLLFTCNDVCLYLEDFDLWKEHETITAAAWVSDFVFVIAVGSSNPRRSTLRAFNIRQVCTEQCIQEVSVEEPAPMKVCDVVCQGHSLVVLTTTSTVHVFSIASSFDFNDSHTVLLPLQSARRIPLPPSASVPIRVVPLVDAAEPDAPRSREDSLEAFGCEKDEEEEEEEREELQRLLLLNHDHTVDLVSSDGAERKQLSDDALCLFLVKGSVATPAPLRTSVLLFGQHRYNTWLPALDPAPAALRSWVGPKQFQFGFLPVGVVPDVWSCVTFFNAFFQHANDGAAPLEVRCVADSPLLQCLVLRRPDCAAQLLCALHTLHTPSLDASLEFLLHSALNHGSAALLAEALHQLAALPVFPFVLIDCLRKQERATWRRVLHSPADILFLFRRFLQAGFTRFAMAVISVLQGVDCSASEFALPPPPHDQLYVWCDPETVRKHTWPEFHFLLEVCPQVWSKQEGVSETPHTMPTEETEEECVTHKAGLELLLMMLMRKEFDSLSDVYRFVLMEENRHAELHHSVPPQFQVDVILTQCALALLQRGHLAALLALTRAIPFQWAKQTQTHVTNFGEAVNAILNRTDLPLPPLEVFAESDLFQEMVPRYRKEKTVEETKRLVENLNEFHKEWRLVLLLICVDVDSLVRFSLVHPDVWNRCFQEMTSSKNPWFHSMCVMIEKRKEEATN</sequence>
<comment type="subcellular location">
    <subcellularLocation>
        <location evidence="1">Membrane</location>
    </subcellularLocation>
</comment>
<feature type="region of interest" description="Disordered" evidence="3">
    <location>
        <begin position="466"/>
        <end position="488"/>
    </location>
</feature>
<dbReference type="InterPro" id="IPR009771">
    <property type="entry name" value="RIC1_C"/>
</dbReference>
<dbReference type="GO" id="GO:0006886">
    <property type="term" value="P:intracellular protein transport"/>
    <property type="evidence" value="ECO:0007669"/>
    <property type="project" value="InterPro"/>
</dbReference>
<dbReference type="PANTHER" id="PTHR22746:SF10">
    <property type="entry name" value="GUANINE NUCLEOTIDE EXCHANGE FACTOR SUBUNIT RIC1"/>
    <property type="match status" value="1"/>
</dbReference>
<dbReference type="Pfam" id="PF07064">
    <property type="entry name" value="RIC1"/>
    <property type="match status" value="1"/>
</dbReference>
<evidence type="ECO:0000256" key="1">
    <source>
        <dbReference type="ARBA" id="ARBA00004370"/>
    </source>
</evidence>
<dbReference type="PANTHER" id="PTHR22746">
    <property type="entry name" value="RAB6A-GEF COMPLEX PARTNER PROTEIN 1"/>
    <property type="match status" value="1"/>
</dbReference>
<dbReference type="InterPro" id="IPR015943">
    <property type="entry name" value="WD40/YVTN_repeat-like_dom_sf"/>
</dbReference>
<evidence type="ECO:0000313" key="7">
    <source>
        <dbReference type="Proteomes" id="UP000078348"/>
    </source>
</evidence>
<dbReference type="EMBL" id="LXWW01000191">
    <property type="protein sequence ID" value="OAO14956.1"/>
    <property type="molecule type" value="Genomic_DNA"/>
</dbReference>
<reference evidence="6 7" key="1">
    <citation type="submission" date="2016-05" db="EMBL/GenBank/DDBJ databases">
        <title>Nuclear genome of Blastocystis sp. subtype 1 NandII.</title>
        <authorList>
            <person name="Gentekaki E."/>
            <person name="Curtis B."/>
            <person name="Stairs C."/>
            <person name="Eme L."/>
            <person name="Herman E."/>
            <person name="Klimes V."/>
            <person name="Arias M.C."/>
            <person name="Elias M."/>
            <person name="Hilliou F."/>
            <person name="Klute M."/>
            <person name="Malik S.-B."/>
            <person name="Pightling A."/>
            <person name="Rachubinski R."/>
            <person name="Salas D."/>
            <person name="Schlacht A."/>
            <person name="Suga H."/>
            <person name="Archibald J."/>
            <person name="Ball S.G."/>
            <person name="Clark G."/>
            <person name="Dacks J."/>
            <person name="Van Der Giezen M."/>
            <person name="Tsaousis A."/>
            <person name="Roger A."/>
        </authorList>
    </citation>
    <scope>NUCLEOTIDE SEQUENCE [LARGE SCALE GENOMIC DNA]</scope>
    <source>
        <strain evidence="7">ATCC 50177 / NandII</strain>
    </source>
</reference>
<evidence type="ECO:0000256" key="2">
    <source>
        <dbReference type="ARBA" id="ARBA00023136"/>
    </source>
</evidence>
<dbReference type="Proteomes" id="UP000078348">
    <property type="component" value="Unassembled WGS sequence"/>
</dbReference>
<dbReference type="GO" id="GO:0005829">
    <property type="term" value="C:cytosol"/>
    <property type="evidence" value="ECO:0007669"/>
    <property type="project" value="TreeGrafter"/>
</dbReference>
<name>A0A196SF55_BLAHN</name>